<organism evidence="2 3">
    <name type="scientific">Akanthomyces muscarius</name>
    <name type="common">Entomopathogenic fungus</name>
    <name type="synonym">Lecanicillium muscarium</name>
    <dbReference type="NCBI Taxonomy" id="2231603"/>
    <lineage>
        <taxon>Eukaryota</taxon>
        <taxon>Fungi</taxon>
        <taxon>Dikarya</taxon>
        <taxon>Ascomycota</taxon>
        <taxon>Pezizomycotina</taxon>
        <taxon>Sordariomycetes</taxon>
        <taxon>Hypocreomycetidae</taxon>
        <taxon>Hypocreales</taxon>
        <taxon>Cordycipitaceae</taxon>
        <taxon>Akanthomyces</taxon>
    </lineage>
</organism>
<accession>A0A9W8QFC5</accession>
<proteinExistence type="predicted"/>
<comment type="caution">
    <text evidence="2">The sequence shown here is derived from an EMBL/GenBank/DDBJ whole genome shotgun (WGS) entry which is preliminary data.</text>
</comment>
<dbReference type="KEGG" id="amus:LMH87_000846"/>
<name>A0A9W8QFC5_AKAMU</name>
<feature type="region of interest" description="Disordered" evidence="1">
    <location>
        <begin position="57"/>
        <end position="76"/>
    </location>
</feature>
<evidence type="ECO:0000313" key="3">
    <source>
        <dbReference type="Proteomes" id="UP001144673"/>
    </source>
</evidence>
<protein>
    <submittedName>
        <fullName evidence="2">Uncharacterized protein</fullName>
    </submittedName>
</protein>
<evidence type="ECO:0000313" key="2">
    <source>
        <dbReference type="EMBL" id="KAJ4155609.1"/>
    </source>
</evidence>
<keyword evidence="3" id="KW-1185">Reference proteome</keyword>
<reference evidence="2" key="1">
    <citation type="journal article" date="2023" name="Access Microbiol">
        <title>De-novo genome assembly for Akanthomyces muscarius, a biocontrol agent of insect agricultural pests.</title>
        <authorList>
            <person name="Erdos Z."/>
            <person name="Studholme D.J."/>
            <person name="Raymond B."/>
            <person name="Sharma M."/>
        </authorList>
    </citation>
    <scope>NUCLEOTIDE SEQUENCE</scope>
    <source>
        <strain evidence="2">Ve6</strain>
    </source>
</reference>
<evidence type="ECO:0000256" key="1">
    <source>
        <dbReference type="SAM" id="MobiDB-lite"/>
    </source>
</evidence>
<dbReference type="EMBL" id="JAJHUN010000007">
    <property type="protein sequence ID" value="KAJ4155609.1"/>
    <property type="molecule type" value="Genomic_DNA"/>
</dbReference>
<gene>
    <name evidence="2" type="ORF">LMH87_000846</name>
</gene>
<sequence length="76" mass="7994">MQAAFPRNKMQCFATRGISCVSDQRHGFLILAPSSSLRNLKREAGLSAGGVIALSRDARGGEGGQQKSHGIASHLS</sequence>
<dbReference type="RefSeq" id="XP_056055733.1">
    <property type="nucleotide sequence ID" value="XM_056198821.1"/>
</dbReference>
<dbReference type="Proteomes" id="UP001144673">
    <property type="component" value="Chromosome 6"/>
</dbReference>
<dbReference type="AlphaFoldDB" id="A0A9W8QFC5"/>
<dbReference type="GeneID" id="80888005"/>